<feature type="region of interest" description="Disordered" evidence="1">
    <location>
        <begin position="304"/>
        <end position="347"/>
    </location>
</feature>
<gene>
    <name evidence="3" type="ORF">C1645_787688</name>
</gene>
<dbReference type="CDD" id="cd00067">
    <property type="entry name" value="GAL4"/>
    <property type="match status" value="1"/>
</dbReference>
<dbReference type="Gene3D" id="4.10.240.10">
    <property type="entry name" value="Zn(2)-C6 fungal-type DNA-binding domain"/>
    <property type="match status" value="1"/>
</dbReference>
<feature type="compositionally biased region" description="Basic and acidic residues" evidence="1">
    <location>
        <begin position="123"/>
        <end position="145"/>
    </location>
</feature>
<keyword evidence="4" id="KW-1185">Reference proteome</keyword>
<dbReference type="PANTHER" id="PTHR47655">
    <property type="entry name" value="QUINIC ACID UTILIZATION ACTIVATOR"/>
    <property type="match status" value="1"/>
</dbReference>
<dbReference type="InterPro" id="IPR001138">
    <property type="entry name" value="Zn2Cys6_DnaBD"/>
</dbReference>
<dbReference type="OrthoDB" id="2408466at2759"/>
<proteinExistence type="predicted"/>
<dbReference type="Pfam" id="PF00172">
    <property type="entry name" value="Zn_clus"/>
    <property type="match status" value="1"/>
</dbReference>
<dbReference type="AlphaFoldDB" id="A0A397S8U3"/>
<dbReference type="InterPro" id="IPR052783">
    <property type="entry name" value="Metabolic/Drug-Res_Regulator"/>
</dbReference>
<dbReference type="Proteomes" id="UP000265703">
    <property type="component" value="Unassembled WGS sequence"/>
</dbReference>
<evidence type="ECO:0000313" key="4">
    <source>
        <dbReference type="Proteomes" id="UP000265703"/>
    </source>
</evidence>
<feature type="compositionally biased region" description="Low complexity" evidence="1">
    <location>
        <begin position="308"/>
        <end position="346"/>
    </location>
</feature>
<protein>
    <recommendedName>
        <fullName evidence="2">Zn(2)-C6 fungal-type domain-containing protein</fullName>
    </recommendedName>
</protein>
<sequence length="385" mass="43119">MNRTKVTVACQACQKKKVKCTGSAPCTTCSRSGHKCVFSNNAKKRGPRNGNVEVIRTSAHRIENVLQNYPNLRGHIEQMLGGGKSNNNKRRQSIRLQDLIDDDKINDGLSSLSSYPYLVPTKSKDDVTIKPQRRQDQLDRQEDHQSPIFCRPMPIYPYMQQRNHVTKDDLSPSNRSDDINNRYAQTQTGPLTSHSNISEIVSLTTNPLLQQPIAKNMETSSSIKDLTLPPPYVPKRKAMSMSIYNSSLGTQLLLPSPDLGMDFLQKKSLICSHNNNNNNENSLEHVENLNEFFMKNEKKSSVTSMKISLPSLPSPLSSSPSPRSTSTNYPPTPTSSTSPLMSPMSPQAYTAKRSSIHLLSKPAPWCAYDHSFQEQNDFMQIDGSY</sequence>
<feature type="region of interest" description="Disordered" evidence="1">
    <location>
        <begin position="123"/>
        <end position="151"/>
    </location>
</feature>
<evidence type="ECO:0000259" key="2">
    <source>
        <dbReference type="PROSITE" id="PS50048"/>
    </source>
</evidence>
<dbReference type="PROSITE" id="PS50048">
    <property type="entry name" value="ZN2_CY6_FUNGAL_2"/>
    <property type="match status" value="1"/>
</dbReference>
<evidence type="ECO:0000256" key="1">
    <source>
        <dbReference type="SAM" id="MobiDB-lite"/>
    </source>
</evidence>
<dbReference type="GO" id="GO:0008270">
    <property type="term" value="F:zinc ion binding"/>
    <property type="evidence" value="ECO:0007669"/>
    <property type="project" value="InterPro"/>
</dbReference>
<dbReference type="PANTHER" id="PTHR47655:SF2">
    <property type="entry name" value="QUINIC ACID UTILIZATION ACTIVATOR"/>
    <property type="match status" value="1"/>
</dbReference>
<reference evidence="3 4" key="1">
    <citation type="submission" date="2018-06" db="EMBL/GenBank/DDBJ databases">
        <title>Comparative genomics reveals the genomic features of Rhizophagus irregularis, R. cerebriforme, R. diaphanum and Gigaspora rosea, and their symbiotic lifestyle signature.</title>
        <authorList>
            <person name="Morin E."/>
            <person name="San Clemente H."/>
            <person name="Chen E.C.H."/>
            <person name="De La Providencia I."/>
            <person name="Hainaut M."/>
            <person name="Kuo A."/>
            <person name="Kohler A."/>
            <person name="Murat C."/>
            <person name="Tang N."/>
            <person name="Roy S."/>
            <person name="Loubradou J."/>
            <person name="Henrissat B."/>
            <person name="Grigoriev I.V."/>
            <person name="Corradi N."/>
            <person name="Roux C."/>
            <person name="Martin F.M."/>
        </authorList>
    </citation>
    <scope>NUCLEOTIDE SEQUENCE [LARGE SCALE GENOMIC DNA]</scope>
    <source>
        <strain evidence="3 4">DAOM 227022</strain>
    </source>
</reference>
<comment type="caution">
    <text evidence="3">The sequence shown here is derived from an EMBL/GenBank/DDBJ whole genome shotgun (WGS) entry which is preliminary data.</text>
</comment>
<feature type="domain" description="Zn(2)-C6 fungal-type" evidence="2">
    <location>
        <begin position="9"/>
        <end position="38"/>
    </location>
</feature>
<dbReference type="SUPFAM" id="SSF57701">
    <property type="entry name" value="Zn2/Cys6 DNA-binding domain"/>
    <property type="match status" value="1"/>
</dbReference>
<accession>A0A397S8U3</accession>
<evidence type="ECO:0000313" key="3">
    <source>
        <dbReference type="EMBL" id="RIA82763.1"/>
    </source>
</evidence>
<dbReference type="EMBL" id="QKYT01000633">
    <property type="protein sequence ID" value="RIA82763.1"/>
    <property type="molecule type" value="Genomic_DNA"/>
</dbReference>
<dbReference type="SMART" id="SM00066">
    <property type="entry name" value="GAL4"/>
    <property type="match status" value="1"/>
</dbReference>
<organism evidence="3 4">
    <name type="scientific">Glomus cerebriforme</name>
    <dbReference type="NCBI Taxonomy" id="658196"/>
    <lineage>
        <taxon>Eukaryota</taxon>
        <taxon>Fungi</taxon>
        <taxon>Fungi incertae sedis</taxon>
        <taxon>Mucoromycota</taxon>
        <taxon>Glomeromycotina</taxon>
        <taxon>Glomeromycetes</taxon>
        <taxon>Glomerales</taxon>
        <taxon>Glomeraceae</taxon>
        <taxon>Glomus</taxon>
    </lineage>
</organism>
<dbReference type="GO" id="GO:0000981">
    <property type="term" value="F:DNA-binding transcription factor activity, RNA polymerase II-specific"/>
    <property type="evidence" value="ECO:0007669"/>
    <property type="project" value="InterPro"/>
</dbReference>
<name>A0A397S8U3_9GLOM</name>
<dbReference type="GO" id="GO:0045944">
    <property type="term" value="P:positive regulation of transcription by RNA polymerase II"/>
    <property type="evidence" value="ECO:0007669"/>
    <property type="project" value="TreeGrafter"/>
</dbReference>
<dbReference type="InterPro" id="IPR036864">
    <property type="entry name" value="Zn2-C6_fun-type_DNA-bd_sf"/>
</dbReference>